<evidence type="ECO:0000256" key="3">
    <source>
        <dbReference type="ARBA" id="ARBA00022825"/>
    </source>
</evidence>
<feature type="domain" description="Peptidase S8/S53" evidence="5">
    <location>
        <begin position="2"/>
        <end position="48"/>
    </location>
</feature>
<dbReference type="PROSITE" id="PS51892">
    <property type="entry name" value="SUBTILASE"/>
    <property type="match status" value="1"/>
</dbReference>
<dbReference type="InterPro" id="IPR036852">
    <property type="entry name" value="Peptidase_S8/S53_dom_sf"/>
</dbReference>
<dbReference type="Gene3D" id="3.40.50.200">
    <property type="entry name" value="Peptidase S8/S53 domain"/>
    <property type="match status" value="1"/>
</dbReference>
<organism evidence="6 7">
    <name type="scientific">Allomyces macrogynus (strain ATCC 38327)</name>
    <name type="common">Allomyces javanicus var. macrogynus</name>
    <dbReference type="NCBI Taxonomy" id="578462"/>
    <lineage>
        <taxon>Eukaryota</taxon>
        <taxon>Fungi</taxon>
        <taxon>Fungi incertae sedis</taxon>
        <taxon>Blastocladiomycota</taxon>
        <taxon>Blastocladiomycetes</taxon>
        <taxon>Blastocladiales</taxon>
        <taxon>Blastocladiaceae</taxon>
        <taxon>Allomyces</taxon>
    </lineage>
</organism>
<dbReference type="Pfam" id="PF00082">
    <property type="entry name" value="Peptidase_S8"/>
    <property type="match status" value="1"/>
</dbReference>
<dbReference type="EMBL" id="GG745333">
    <property type="protein sequence ID" value="KNE58919.1"/>
    <property type="molecule type" value="Genomic_DNA"/>
</dbReference>
<evidence type="ECO:0000256" key="4">
    <source>
        <dbReference type="PROSITE-ProRule" id="PRU01240"/>
    </source>
</evidence>
<evidence type="ECO:0000313" key="6">
    <source>
        <dbReference type="EMBL" id="KNE58919.1"/>
    </source>
</evidence>
<sequence>MSLSGTSMASPHVAGAVASLLSQVLASNRVALTPAQVRNYLIKKSLPTVKNVGTSPNRMLYLNPAGVTVTSF</sequence>
<reference evidence="7" key="2">
    <citation type="submission" date="2009-11" db="EMBL/GenBank/DDBJ databases">
        <title>The Genome Sequence of Allomyces macrogynus strain ATCC 38327.</title>
        <authorList>
            <consortium name="The Broad Institute Genome Sequencing Platform"/>
            <person name="Russ C."/>
            <person name="Cuomo C."/>
            <person name="Shea T."/>
            <person name="Young S.K."/>
            <person name="Zeng Q."/>
            <person name="Koehrsen M."/>
            <person name="Haas B."/>
            <person name="Borodovsky M."/>
            <person name="Guigo R."/>
            <person name="Alvarado L."/>
            <person name="Berlin A."/>
            <person name="Borenstein D."/>
            <person name="Chen Z."/>
            <person name="Engels R."/>
            <person name="Freedman E."/>
            <person name="Gellesch M."/>
            <person name="Goldberg J."/>
            <person name="Griggs A."/>
            <person name="Gujja S."/>
            <person name="Heiman D."/>
            <person name="Hepburn T."/>
            <person name="Howarth C."/>
            <person name="Jen D."/>
            <person name="Larson L."/>
            <person name="Lewis B."/>
            <person name="Mehta T."/>
            <person name="Park D."/>
            <person name="Pearson M."/>
            <person name="Roberts A."/>
            <person name="Saif S."/>
            <person name="Shenoy N."/>
            <person name="Sisk P."/>
            <person name="Stolte C."/>
            <person name="Sykes S."/>
            <person name="Walk T."/>
            <person name="White J."/>
            <person name="Yandava C."/>
            <person name="Burger G."/>
            <person name="Gray M.W."/>
            <person name="Holland P.W.H."/>
            <person name="King N."/>
            <person name="Lang F.B.F."/>
            <person name="Roger A.J."/>
            <person name="Ruiz-Trillo I."/>
            <person name="Lander E."/>
            <person name="Nusbaum C."/>
        </authorList>
    </citation>
    <scope>NUCLEOTIDE SEQUENCE [LARGE SCALE GENOMIC DNA]</scope>
    <source>
        <strain evidence="7">ATCC 38327</strain>
    </source>
</reference>
<evidence type="ECO:0000256" key="2">
    <source>
        <dbReference type="ARBA" id="ARBA00022801"/>
    </source>
</evidence>
<reference evidence="6 7" key="1">
    <citation type="submission" date="2009-11" db="EMBL/GenBank/DDBJ databases">
        <title>Annotation of Allomyces macrogynus ATCC 38327.</title>
        <authorList>
            <consortium name="The Broad Institute Genome Sequencing Platform"/>
            <person name="Russ C."/>
            <person name="Cuomo C."/>
            <person name="Burger G."/>
            <person name="Gray M.W."/>
            <person name="Holland P.W.H."/>
            <person name="King N."/>
            <person name="Lang F.B.F."/>
            <person name="Roger A.J."/>
            <person name="Ruiz-Trillo I."/>
            <person name="Young S.K."/>
            <person name="Zeng Q."/>
            <person name="Gargeya S."/>
            <person name="Fitzgerald M."/>
            <person name="Haas B."/>
            <person name="Abouelleil A."/>
            <person name="Alvarado L."/>
            <person name="Arachchi H.M."/>
            <person name="Berlin A."/>
            <person name="Chapman S.B."/>
            <person name="Gearin G."/>
            <person name="Goldberg J."/>
            <person name="Griggs A."/>
            <person name="Gujja S."/>
            <person name="Hansen M."/>
            <person name="Heiman D."/>
            <person name="Howarth C."/>
            <person name="Larimer J."/>
            <person name="Lui A."/>
            <person name="MacDonald P.J.P."/>
            <person name="McCowen C."/>
            <person name="Montmayeur A."/>
            <person name="Murphy C."/>
            <person name="Neiman D."/>
            <person name="Pearson M."/>
            <person name="Priest M."/>
            <person name="Roberts A."/>
            <person name="Saif S."/>
            <person name="Shea T."/>
            <person name="Sisk P."/>
            <person name="Stolte C."/>
            <person name="Sykes S."/>
            <person name="Wortman J."/>
            <person name="Nusbaum C."/>
            <person name="Birren B."/>
        </authorList>
    </citation>
    <scope>NUCLEOTIDE SEQUENCE [LARGE SCALE GENOMIC DNA]</scope>
    <source>
        <strain evidence="6 7">ATCC 38327</strain>
    </source>
</reference>
<keyword evidence="1" id="KW-0645">Protease</keyword>
<keyword evidence="3" id="KW-0720">Serine protease</keyword>
<evidence type="ECO:0000256" key="1">
    <source>
        <dbReference type="ARBA" id="ARBA00022670"/>
    </source>
</evidence>
<comment type="similarity">
    <text evidence="4">Belongs to the peptidase S8 family.</text>
</comment>
<dbReference type="SUPFAM" id="SSF52743">
    <property type="entry name" value="Subtilisin-like"/>
    <property type="match status" value="1"/>
</dbReference>
<comment type="caution">
    <text evidence="4">Lacks conserved residue(s) required for the propagation of feature annotation.</text>
</comment>
<evidence type="ECO:0000259" key="5">
    <source>
        <dbReference type="Pfam" id="PF00082"/>
    </source>
</evidence>
<dbReference type="Proteomes" id="UP000054350">
    <property type="component" value="Unassembled WGS sequence"/>
</dbReference>
<protein>
    <recommendedName>
        <fullName evidence="5">Peptidase S8/S53 domain-containing protein</fullName>
    </recommendedName>
</protein>
<evidence type="ECO:0000313" key="7">
    <source>
        <dbReference type="Proteomes" id="UP000054350"/>
    </source>
</evidence>
<dbReference type="GO" id="GO:0004252">
    <property type="term" value="F:serine-type endopeptidase activity"/>
    <property type="evidence" value="ECO:0007669"/>
    <property type="project" value="InterPro"/>
</dbReference>
<dbReference type="PROSITE" id="PS00138">
    <property type="entry name" value="SUBTILASE_SER"/>
    <property type="match status" value="1"/>
</dbReference>
<keyword evidence="2" id="KW-0378">Hydrolase</keyword>
<dbReference type="OrthoDB" id="206201at2759"/>
<keyword evidence="7" id="KW-1185">Reference proteome</keyword>
<dbReference type="InterPro" id="IPR023828">
    <property type="entry name" value="Peptidase_S8_Ser-AS"/>
</dbReference>
<gene>
    <name evidence="6" type="ORF">AMAG_18330</name>
</gene>
<dbReference type="InterPro" id="IPR000209">
    <property type="entry name" value="Peptidase_S8/S53_dom"/>
</dbReference>
<name>A0A0L0S929_ALLM3</name>
<dbReference type="AlphaFoldDB" id="A0A0L0S929"/>
<accession>A0A0L0S929</accession>
<dbReference type="GO" id="GO:0006508">
    <property type="term" value="P:proteolysis"/>
    <property type="evidence" value="ECO:0007669"/>
    <property type="project" value="UniProtKB-KW"/>
</dbReference>
<proteinExistence type="inferred from homology"/>
<dbReference type="VEuPathDB" id="FungiDB:AMAG_18330"/>